<evidence type="ECO:0000313" key="2">
    <source>
        <dbReference type="Proteomes" id="UP000041254"/>
    </source>
</evidence>
<protein>
    <submittedName>
        <fullName evidence="1">Uncharacterized protein</fullName>
    </submittedName>
</protein>
<proteinExistence type="predicted"/>
<dbReference type="EMBL" id="CDMY01000521">
    <property type="protein sequence ID" value="CEM20202.1"/>
    <property type="molecule type" value="Genomic_DNA"/>
</dbReference>
<evidence type="ECO:0000313" key="1">
    <source>
        <dbReference type="EMBL" id="CEM20202.1"/>
    </source>
</evidence>
<dbReference type="InParanoid" id="A0A0G4FXQ8"/>
<dbReference type="Pfam" id="PF08856">
    <property type="entry name" value="DUF1826"/>
    <property type="match status" value="1"/>
</dbReference>
<keyword evidence="2" id="KW-1185">Reference proteome</keyword>
<accession>A0A0G4FXQ8</accession>
<dbReference type="VEuPathDB" id="CryptoDB:Vbra_21775"/>
<gene>
    <name evidence="1" type="ORF">Vbra_21775</name>
</gene>
<dbReference type="Proteomes" id="UP000041254">
    <property type="component" value="Unassembled WGS sequence"/>
</dbReference>
<reference evidence="1 2" key="1">
    <citation type="submission" date="2014-11" db="EMBL/GenBank/DDBJ databases">
        <authorList>
            <person name="Zhu J."/>
            <person name="Qi W."/>
            <person name="Song R."/>
        </authorList>
    </citation>
    <scope>NUCLEOTIDE SEQUENCE [LARGE SCALE GENOMIC DNA]</scope>
</reference>
<name>A0A0G4FXQ8_VITBC</name>
<dbReference type="AlphaFoldDB" id="A0A0G4FXQ8"/>
<sequence length="250" mass="28440">MATTENVMAEDIRLRKMDSGLDIEEGRALINSPLNIVVFDRPHDPQMTAFLRDISQNTLQGSFPYILKRGMKAENVAAEVKQEFAKMGVKNEIVHGDLMRRFAADVQESCLYMSLLTRNEEVVVSLVRVDHQNHGRMTKSSVTNNSFHINYDTIRLTTTYVGNGIEYVPENFLQRFKDGSIKFNRDTKIEKVGEQKVVVLKGNAFDPDSAEGVGVVHRYPKLNADDPKDFQIILKVDPVVKREGEKFIMF</sequence>
<dbReference type="InterPro" id="IPR014955">
    <property type="entry name" value="DUF1826"/>
</dbReference>
<organism evidence="1 2">
    <name type="scientific">Vitrella brassicaformis (strain CCMP3155)</name>
    <dbReference type="NCBI Taxonomy" id="1169540"/>
    <lineage>
        <taxon>Eukaryota</taxon>
        <taxon>Sar</taxon>
        <taxon>Alveolata</taxon>
        <taxon>Colpodellida</taxon>
        <taxon>Vitrellaceae</taxon>
        <taxon>Vitrella</taxon>
    </lineage>
</organism>